<dbReference type="Proteomes" id="UP000703269">
    <property type="component" value="Unassembled WGS sequence"/>
</dbReference>
<name>A0A9P3FZJ3_9APHY</name>
<dbReference type="SUPFAM" id="SSF56176">
    <property type="entry name" value="FAD-binding/transporter-associated domain-like"/>
    <property type="match status" value="1"/>
</dbReference>
<proteinExistence type="inferred from homology"/>
<accession>A0A9P3FZJ3</accession>
<dbReference type="InterPro" id="IPR012951">
    <property type="entry name" value="BBE"/>
</dbReference>
<evidence type="ECO:0000256" key="1">
    <source>
        <dbReference type="ARBA" id="ARBA00005466"/>
    </source>
</evidence>
<dbReference type="AlphaFoldDB" id="A0A9P3FZJ3"/>
<evidence type="ECO:0000256" key="2">
    <source>
        <dbReference type="ARBA" id="ARBA00023002"/>
    </source>
</evidence>
<dbReference type="Pfam" id="PF01565">
    <property type="entry name" value="FAD_binding_4"/>
    <property type="match status" value="1"/>
</dbReference>
<feature type="domain" description="FAD-binding PCMH-type" evidence="3">
    <location>
        <begin position="131"/>
        <end position="317"/>
    </location>
</feature>
<dbReference type="PROSITE" id="PS51387">
    <property type="entry name" value="FAD_PCMH"/>
    <property type="match status" value="1"/>
</dbReference>
<dbReference type="OrthoDB" id="9983560at2759"/>
<dbReference type="InterPro" id="IPR016169">
    <property type="entry name" value="FAD-bd_PCMH_sub2"/>
</dbReference>
<dbReference type="InterPro" id="IPR006094">
    <property type="entry name" value="Oxid_FAD_bind_N"/>
</dbReference>
<dbReference type="InterPro" id="IPR036318">
    <property type="entry name" value="FAD-bd_PCMH-like_sf"/>
</dbReference>
<keyword evidence="5" id="KW-1185">Reference proteome</keyword>
<protein>
    <submittedName>
        <fullName evidence="4">FAD-binding domain-containing protein</fullName>
    </submittedName>
</protein>
<organism evidence="4 5">
    <name type="scientific">Phanerochaete sordida</name>
    <dbReference type="NCBI Taxonomy" id="48140"/>
    <lineage>
        <taxon>Eukaryota</taxon>
        <taxon>Fungi</taxon>
        <taxon>Dikarya</taxon>
        <taxon>Basidiomycota</taxon>
        <taxon>Agaricomycotina</taxon>
        <taxon>Agaricomycetes</taxon>
        <taxon>Polyporales</taxon>
        <taxon>Phanerochaetaceae</taxon>
        <taxon>Phanerochaete</taxon>
    </lineage>
</organism>
<dbReference type="InterPro" id="IPR050432">
    <property type="entry name" value="FAD-linked_Oxidoreductases_BP"/>
</dbReference>
<dbReference type="Pfam" id="PF08031">
    <property type="entry name" value="BBE"/>
    <property type="match status" value="1"/>
</dbReference>
<reference evidence="4 5" key="1">
    <citation type="submission" date="2021-08" db="EMBL/GenBank/DDBJ databases">
        <title>Draft Genome Sequence of Phanerochaete sordida strain YK-624.</title>
        <authorList>
            <person name="Mori T."/>
            <person name="Dohra H."/>
            <person name="Suzuki T."/>
            <person name="Kawagishi H."/>
            <person name="Hirai H."/>
        </authorList>
    </citation>
    <scope>NUCLEOTIDE SEQUENCE [LARGE SCALE GENOMIC DNA]</scope>
    <source>
        <strain evidence="4 5">YK-624</strain>
    </source>
</reference>
<evidence type="ECO:0000313" key="5">
    <source>
        <dbReference type="Proteomes" id="UP000703269"/>
    </source>
</evidence>
<keyword evidence="2" id="KW-0560">Oxidoreductase</keyword>
<comment type="caution">
    <text evidence="4">The sequence shown here is derived from an EMBL/GenBank/DDBJ whole genome shotgun (WGS) entry which is preliminary data.</text>
</comment>
<evidence type="ECO:0000313" key="4">
    <source>
        <dbReference type="EMBL" id="GJE86133.1"/>
    </source>
</evidence>
<dbReference type="PANTHER" id="PTHR13878:SF91">
    <property type="entry name" value="FAD BINDING DOMAIN PROTEIN (AFU_ORTHOLOGUE AFUA_6G12070)-RELATED"/>
    <property type="match status" value="1"/>
</dbReference>
<gene>
    <name evidence="4" type="ORF">PsYK624_022130</name>
</gene>
<evidence type="ECO:0000259" key="3">
    <source>
        <dbReference type="PROSITE" id="PS51387"/>
    </source>
</evidence>
<dbReference type="GO" id="GO:0071949">
    <property type="term" value="F:FAD binding"/>
    <property type="evidence" value="ECO:0007669"/>
    <property type="project" value="InterPro"/>
</dbReference>
<sequence>MLADNLNILCTWLGLSCGFIERLLETSPGISGTDPCRCLSTDACWPSSTAFATLESKLSTPLVTPLPPATPCYSSLESEDCGAVQRLWLDGWWRANSSGATQHPNFAEFATPEGDTEVCYVNTTLGYPCGRGSIPAVGVDARSVEDIQLAINFAAARNLRVVVKNTGHDYLGRSTARGAFLIWTHHLTNLTYHDTFKPAGAPEGEVYHDVMTLGAGVQWQDAYDAAFARGRNIVGGISYGGSVGAAGGWVQGGGHSIIAPLYGLGVDNVVEMSIVISTGKHLVVNAHQHSDLFWALRGGGGGTWGVVVSVTYRTHPAPPINAAFFLTSINASTPDALTTPSPTLHKLFAELVRLTPALADAGWAGYADILASADTGHPALRVAYIAPADAPAAVPLMERFYAYARELAESSTLAQGKLRVATAVVSPLANFGAWETMIFRGKDGQGQVGLNVELGSRLLPRELIKRNHTKVADAVLGLELPFIGFYTVTGGVVSKVDPDATGIHPAWRKALVHLVFGSSWPEAASSDVVNEIREKNKKGEAVFREMTPDGGAYFNEASLYQVDPKSDFFGSHYQKLRAIKKKYDPTGLFVVHGGVGSEDWDADLHCRVSPHRTSRTRSDGL</sequence>
<dbReference type="InterPro" id="IPR016166">
    <property type="entry name" value="FAD-bd_PCMH"/>
</dbReference>
<dbReference type="PANTHER" id="PTHR13878">
    <property type="entry name" value="GULONOLACTONE OXIDASE"/>
    <property type="match status" value="1"/>
</dbReference>
<dbReference type="Gene3D" id="3.30.465.10">
    <property type="match status" value="2"/>
</dbReference>
<dbReference type="GO" id="GO:0016491">
    <property type="term" value="F:oxidoreductase activity"/>
    <property type="evidence" value="ECO:0007669"/>
    <property type="project" value="UniProtKB-KW"/>
</dbReference>
<dbReference type="EMBL" id="BPQB01000003">
    <property type="protein sequence ID" value="GJE86133.1"/>
    <property type="molecule type" value="Genomic_DNA"/>
</dbReference>
<comment type="similarity">
    <text evidence="1">Belongs to the oxygen-dependent FAD-linked oxidoreductase family.</text>
</comment>